<evidence type="ECO:0000256" key="2">
    <source>
        <dbReference type="SAM" id="SignalP"/>
    </source>
</evidence>
<evidence type="ECO:0000259" key="3">
    <source>
        <dbReference type="PROSITE" id="PS51724"/>
    </source>
</evidence>
<dbReference type="EMBL" id="QXDC01000002">
    <property type="protein sequence ID" value="RIA45822.1"/>
    <property type="molecule type" value="Genomic_DNA"/>
</dbReference>
<keyword evidence="2" id="KW-0732">Signal</keyword>
<gene>
    <name evidence="4" type="ORF">DFR49_0350</name>
</gene>
<evidence type="ECO:0000313" key="5">
    <source>
        <dbReference type="Proteomes" id="UP000266568"/>
    </source>
</evidence>
<feature type="domain" description="SPOR" evidence="3">
    <location>
        <begin position="213"/>
        <end position="292"/>
    </location>
</feature>
<proteinExistence type="predicted"/>
<dbReference type="SUPFAM" id="SSF110997">
    <property type="entry name" value="Sporulation related repeat"/>
    <property type="match status" value="1"/>
</dbReference>
<dbReference type="GO" id="GO:0042834">
    <property type="term" value="F:peptidoglycan binding"/>
    <property type="evidence" value="ECO:0007669"/>
    <property type="project" value="InterPro"/>
</dbReference>
<feature type="compositionally biased region" description="Basic and acidic residues" evidence="1">
    <location>
        <begin position="278"/>
        <end position="292"/>
    </location>
</feature>
<sequence>MRWNTKAVALFLITVSTPATAQDKAPPLPDGVQTTGPAGTSGAVKSYDDVGYAAVGGTASGTISATSSALSAGAFAEVTALDSGKTILVAIAGNIPDSAGHLLTLSPEAARLLGVSGDRAAVRVRQVEPADVDAVALREGQPASARMDAPPVLLTGLRTMLDAKKAPPPAVAAVTPATKPPAVDAAAMKPPPAKPAAKPAAVKPTPAPAAKPSTSTPKPAAAAASGRYQVQVATFSTRDRAAGVAKAMGGSVQPAGRYFRVRLGPYATRAAATSARDGAAKRGYGDARVVTD</sequence>
<evidence type="ECO:0000256" key="1">
    <source>
        <dbReference type="SAM" id="MobiDB-lite"/>
    </source>
</evidence>
<feature type="signal peptide" evidence="2">
    <location>
        <begin position="1"/>
        <end position="21"/>
    </location>
</feature>
<feature type="region of interest" description="Disordered" evidence="1">
    <location>
        <begin position="272"/>
        <end position="292"/>
    </location>
</feature>
<reference evidence="4 5" key="1">
    <citation type="submission" date="2018-08" db="EMBL/GenBank/DDBJ databases">
        <title>Genomic Encyclopedia of Type Strains, Phase IV (KMG-IV): sequencing the most valuable type-strain genomes for metagenomic binning, comparative biology and taxonomic classification.</title>
        <authorList>
            <person name="Goeker M."/>
        </authorList>
    </citation>
    <scope>NUCLEOTIDE SEQUENCE [LARGE SCALE GENOMIC DNA]</scope>
    <source>
        <strain evidence="4 5">DSM 25527</strain>
    </source>
</reference>
<name>A0A397P9S0_9SPHN</name>
<comment type="caution">
    <text evidence="4">The sequence shown here is derived from an EMBL/GenBank/DDBJ whole genome shotgun (WGS) entry which is preliminary data.</text>
</comment>
<keyword evidence="4" id="KW-0449">Lipoprotein</keyword>
<evidence type="ECO:0000313" key="4">
    <source>
        <dbReference type="EMBL" id="RIA45822.1"/>
    </source>
</evidence>
<accession>A0A397P9S0</accession>
<feature type="compositionally biased region" description="Low complexity" evidence="1">
    <location>
        <begin position="195"/>
        <end position="222"/>
    </location>
</feature>
<dbReference type="PANTHER" id="PTHR34183">
    <property type="entry name" value="ENDOLYTIC PEPTIDOGLYCAN TRANSGLYCOSYLASE RLPA"/>
    <property type="match status" value="1"/>
</dbReference>
<feature type="region of interest" description="Disordered" evidence="1">
    <location>
        <begin position="182"/>
        <end position="222"/>
    </location>
</feature>
<feature type="chain" id="PRO_5017298313" evidence="2">
    <location>
        <begin position="22"/>
        <end position="292"/>
    </location>
</feature>
<dbReference type="InterPro" id="IPR036908">
    <property type="entry name" value="RlpA-like_sf"/>
</dbReference>
<dbReference type="Proteomes" id="UP000266568">
    <property type="component" value="Unassembled WGS sequence"/>
</dbReference>
<protein>
    <submittedName>
        <fullName evidence="4">Rare lipoprotein A</fullName>
    </submittedName>
</protein>
<keyword evidence="5" id="KW-1185">Reference proteome</keyword>
<dbReference type="Pfam" id="PF05036">
    <property type="entry name" value="SPOR"/>
    <property type="match status" value="1"/>
</dbReference>
<dbReference type="Gene3D" id="2.40.40.10">
    <property type="entry name" value="RlpA-like domain"/>
    <property type="match status" value="1"/>
</dbReference>
<dbReference type="Gene3D" id="3.30.70.1070">
    <property type="entry name" value="Sporulation related repeat"/>
    <property type="match status" value="1"/>
</dbReference>
<organism evidence="4 5">
    <name type="scientific">Hephaestia caeni</name>
    <dbReference type="NCBI Taxonomy" id="645617"/>
    <lineage>
        <taxon>Bacteria</taxon>
        <taxon>Pseudomonadati</taxon>
        <taxon>Pseudomonadota</taxon>
        <taxon>Alphaproteobacteria</taxon>
        <taxon>Sphingomonadales</taxon>
        <taxon>Sphingomonadaceae</taxon>
        <taxon>Hephaestia</taxon>
    </lineage>
</organism>
<dbReference type="OrthoDB" id="9779128at2"/>
<dbReference type="InterPro" id="IPR036680">
    <property type="entry name" value="SPOR-like_sf"/>
</dbReference>
<dbReference type="InterPro" id="IPR007730">
    <property type="entry name" value="SPOR-like_dom"/>
</dbReference>
<dbReference type="RefSeq" id="WP_119034312.1">
    <property type="nucleotide sequence ID" value="NZ_QXDC01000002.1"/>
</dbReference>
<dbReference type="PROSITE" id="PS51724">
    <property type="entry name" value="SPOR"/>
    <property type="match status" value="1"/>
</dbReference>
<dbReference type="AlphaFoldDB" id="A0A397P9S0"/>
<dbReference type="PANTHER" id="PTHR34183:SF1">
    <property type="entry name" value="ENDOLYTIC PEPTIDOGLYCAN TRANSGLYCOSYLASE RLPA"/>
    <property type="match status" value="1"/>
</dbReference>